<keyword evidence="2 3" id="KW-0040">ANK repeat</keyword>
<dbReference type="Pfam" id="PF12796">
    <property type="entry name" value="Ank_2"/>
    <property type="match status" value="2"/>
</dbReference>
<dbReference type="PANTHER" id="PTHR24171:SF9">
    <property type="entry name" value="ANKYRIN REPEAT DOMAIN-CONTAINING PROTEIN 39"/>
    <property type="match status" value="1"/>
</dbReference>
<dbReference type="Pfam" id="PF00023">
    <property type="entry name" value="Ank"/>
    <property type="match status" value="1"/>
</dbReference>
<evidence type="ECO:0000256" key="2">
    <source>
        <dbReference type="ARBA" id="ARBA00023043"/>
    </source>
</evidence>
<dbReference type="Proteomes" id="UP000515154">
    <property type="component" value="Unplaced"/>
</dbReference>
<dbReference type="AlphaFoldDB" id="A0A7E6EGZ4"/>
<evidence type="ECO:0000256" key="1">
    <source>
        <dbReference type="ARBA" id="ARBA00022737"/>
    </source>
</evidence>
<feature type="repeat" description="ANK" evidence="3">
    <location>
        <begin position="129"/>
        <end position="161"/>
    </location>
</feature>
<feature type="repeat" description="ANK" evidence="3">
    <location>
        <begin position="277"/>
        <end position="309"/>
    </location>
</feature>
<dbReference type="SUPFAM" id="SSF48403">
    <property type="entry name" value="Ankyrin repeat"/>
    <property type="match status" value="1"/>
</dbReference>
<feature type="repeat" description="ANK" evidence="3">
    <location>
        <begin position="205"/>
        <end position="237"/>
    </location>
</feature>
<evidence type="ECO:0000313" key="4">
    <source>
        <dbReference type="Proteomes" id="UP000515154"/>
    </source>
</evidence>
<dbReference type="PROSITE" id="PS50088">
    <property type="entry name" value="ANK_REPEAT"/>
    <property type="match status" value="5"/>
</dbReference>
<protein>
    <submittedName>
        <fullName evidence="5">Ankyrin repeat, PH and SEC7 domain containing protein secG-like</fullName>
    </submittedName>
</protein>
<gene>
    <name evidence="5" type="primary">LOC115228557</name>
</gene>
<organism evidence="4 5">
    <name type="scientific">Octopus sinensis</name>
    <name type="common">East Asian common octopus</name>
    <dbReference type="NCBI Taxonomy" id="2607531"/>
    <lineage>
        <taxon>Eukaryota</taxon>
        <taxon>Metazoa</taxon>
        <taxon>Spiralia</taxon>
        <taxon>Lophotrochozoa</taxon>
        <taxon>Mollusca</taxon>
        <taxon>Cephalopoda</taxon>
        <taxon>Coleoidea</taxon>
        <taxon>Octopodiformes</taxon>
        <taxon>Octopoda</taxon>
        <taxon>Incirrata</taxon>
        <taxon>Octopodidae</taxon>
        <taxon>Octopus</taxon>
    </lineage>
</organism>
<keyword evidence="4" id="KW-1185">Reference proteome</keyword>
<dbReference type="InterPro" id="IPR002110">
    <property type="entry name" value="Ankyrin_rpt"/>
</dbReference>
<accession>A0A7E6EGZ4</accession>
<dbReference type="Gene3D" id="1.25.40.20">
    <property type="entry name" value="Ankyrin repeat-containing domain"/>
    <property type="match status" value="3"/>
</dbReference>
<keyword evidence="1" id="KW-0677">Repeat</keyword>
<dbReference type="RefSeq" id="XP_036354856.1">
    <property type="nucleotide sequence ID" value="XM_036498963.1"/>
</dbReference>
<dbReference type="InterPro" id="IPR036770">
    <property type="entry name" value="Ankyrin_rpt-contain_sf"/>
</dbReference>
<evidence type="ECO:0000256" key="3">
    <source>
        <dbReference type="PROSITE-ProRule" id="PRU00023"/>
    </source>
</evidence>
<feature type="repeat" description="ANK" evidence="3">
    <location>
        <begin position="249"/>
        <end position="278"/>
    </location>
</feature>
<reference evidence="5" key="1">
    <citation type="submission" date="2025-08" db="UniProtKB">
        <authorList>
            <consortium name="RefSeq"/>
        </authorList>
    </citation>
    <scope>IDENTIFICATION</scope>
</reference>
<name>A0A7E6EGZ4_9MOLL</name>
<sequence length="339" mass="36677">MSLSSDSSTTGAFAGALFFSSTGAATDSTTAGCACTAADGVAEQPEMRSLITFEHSSENLNFLRSEIKTNIKSFLKGPAKELSGFSSQIVNMKDSESKAPLHIAIEKENFSVAKLLISNGADCTKTSYQDNFPIHLAAKGNSVEIINLLVSAKAHVNCVNARGETPLHVSAAFDKPENIELLIKYRVVKILAKHDNSLIHGEDENSNTPLHLAALNGHKEVVKFLIENNADFEARLLICINTRNQFLWTPLDCAATNGNVKVCRILLNDDASIDAKDRTTPLHLASASGHCDVVSLLIDEGADVTLRDSNGFNSLDRAIYNNHPSLSNSHVLEKLLKQF</sequence>
<dbReference type="PROSITE" id="PS50297">
    <property type="entry name" value="ANK_REP_REGION"/>
    <property type="match status" value="5"/>
</dbReference>
<feature type="repeat" description="ANK" evidence="3">
    <location>
        <begin position="96"/>
        <end position="128"/>
    </location>
</feature>
<dbReference type="PANTHER" id="PTHR24171">
    <property type="entry name" value="ANKYRIN REPEAT DOMAIN-CONTAINING PROTEIN 39-RELATED"/>
    <property type="match status" value="1"/>
</dbReference>
<evidence type="ECO:0000313" key="5">
    <source>
        <dbReference type="RefSeq" id="XP_036354856.1"/>
    </source>
</evidence>
<proteinExistence type="predicted"/>
<dbReference type="PRINTS" id="PR01415">
    <property type="entry name" value="ANKYRIN"/>
</dbReference>
<dbReference type="KEGG" id="osn:115228557"/>
<dbReference type="SMART" id="SM00248">
    <property type="entry name" value="ANK"/>
    <property type="match status" value="6"/>
</dbReference>